<dbReference type="Pfam" id="PF01751">
    <property type="entry name" value="Toprim"/>
    <property type="match status" value="1"/>
</dbReference>
<dbReference type="PROSITE" id="PS50880">
    <property type="entry name" value="TOPRIM"/>
    <property type="match status" value="1"/>
</dbReference>
<dbReference type="PANTHER" id="PTHR42785:SF1">
    <property type="entry name" value="DNA TOPOISOMERASE"/>
    <property type="match status" value="1"/>
</dbReference>
<accession>A0A2A4WZN9</accession>
<dbReference type="InterPro" id="IPR006171">
    <property type="entry name" value="TOPRIM_dom"/>
</dbReference>
<evidence type="ECO:0000259" key="1">
    <source>
        <dbReference type="PROSITE" id="PS50880"/>
    </source>
</evidence>
<sequence length="73" mass="8197">MAKKILIIVESPTKVKTLKKFLGDNYIIDSSVGHIRDLPKKGFGIDLESFTPVYEPLPEKKDVIANLKKNAKN</sequence>
<name>A0A2A4WZN9_UNCAE</name>
<organism evidence="2 3">
    <name type="scientific">Aerophobetes bacterium</name>
    <dbReference type="NCBI Taxonomy" id="2030807"/>
    <lineage>
        <taxon>Bacteria</taxon>
        <taxon>Candidatus Aerophobota</taxon>
    </lineage>
</organism>
<proteinExistence type="predicted"/>
<dbReference type="GO" id="GO:0003917">
    <property type="term" value="F:DNA topoisomerase type I (single strand cut, ATP-independent) activity"/>
    <property type="evidence" value="ECO:0007669"/>
    <property type="project" value="InterPro"/>
</dbReference>
<evidence type="ECO:0000313" key="2">
    <source>
        <dbReference type="EMBL" id="PCI75297.1"/>
    </source>
</evidence>
<feature type="non-terminal residue" evidence="2">
    <location>
        <position position="73"/>
    </location>
</feature>
<feature type="domain" description="Toprim" evidence="1">
    <location>
        <begin position="4"/>
        <end position="73"/>
    </location>
</feature>
<dbReference type="SUPFAM" id="SSF56712">
    <property type="entry name" value="Prokaryotic type I DNA topoisomerase"/>
    <property type="match status" value="1"/>
</dbReference>
<dbReference type="InterPro" id="IPR000380">
    <property type="entry name" value="Topo_IA"/>
</dbReference>
<dbReference type="GO" id="GO:0003677">
    <property type="term" value="F:DNA binding"/>
    <property type="evidence" value="ECO:0007669"/>
    <property type="project" value="InterPro"/>
</dbReference>
<reference evidence="3" key="1">
    <citation type="submission" date="2017-08" db="EMBL/GenBank/DDBJ databases">
        <title>A dynamic microbial community with high functional redundancy inhabits the cold, oxic subseafloor aquifer.</title>
        <authorList>
            <person name="Tully B.J."/>
            <person name="Wheat C.G."/>
            <person name="Glazer B.T."/>
            <person name="Huber J.A."/>
        </authorList>
    </citation>
    <scope>NUCLEOTIDE SEQUENCE [LARGE SCALE GENOMIC DNA]</scope>
</reference>
<dbReference type="InterPro" id="IPR023405">
    <property type="entry name" value="Topo_IA_core_domain"/>
</dbReference>
<gene>
    <name evidence="2" type="ORF">COB21_05835</name>
</gene>
<evidence type="ECO:0000313" key="3">
    <source>
        <dbReference type="Proteomes" id="UP000218775"/>
    </source>
</evidence>
<dbReference type="Gene3D" id="3.40.50.140">
    <property type="match status" value="1"/>
</dbReference>
<dbReference type="SMART" id="SM00493">
    <property type="entry name" value="TOPRIM"/>
    <property type="match status" value="1"/>
</dbReference>
<dbReference type="AlphaFoldDB" id="A0A2A4WZN9"/>
<comment type="caution">
    <text evidence="2">The sequence shown here is derived from an EMBL/GenBank/DDBJ whole genome shotgun (WGS) entry which is preliminary data.</text>
</comment>
<dbReference type="EMBL" id="NVUK01000051">
    <property type="protein sequence ID" value="PCI75297.1"/>
    <property type="molecule type" value="Genomic_DNA"/>
</dbReference>
<protein>
    <recommendedName>
        <fullName evidence="1">Toprim domain-containing protein</fullName>
    </recommendedName>
</protein>
<dbReference type="PANTHER" id="PTHR42785">
    <property type="entry name" value="DNA TOPOISOMERASE, TYPE IA, CORE"/>
    <property type="match status" value="1"/>
</dbReference>
<dbReference type="Proteomes" id="UP000218775">
    <property type="component" value="Unassembled WGS sequence"/>
</dbReference>
<dbReference type="GO" id="GO:0006265">
    <property type="term" value="P:DNA topological change"/>
    <property type="evidence" value="ECO:0007669"/>
    <property type="project" value="InterPro"/>
</dbReference>